<feature type="transmembrane region" description="Helical" evidence="6">
    <location>
        <begin position="168"/>
        <end position="185"/>
    </location>
</feature>
<feature type="transmembrane region" description="Helical" evidence="6">
    <location>
        <begin position="64"/>
        <end position="84"/>
    </location>
</feature>
<dbReference type="HOGENOM" id="CLU_625175_0_0_7"/>
<dbReference type="PANTHER" id="PTHR23538">
    <property type="entry name" value="44.5 KD BACTERIOCHLOROPHYLL SYNTHASE SUBUNIT"/>
    <property type="match status" value="1"/>
</dbReference>
<dbReference type="SUPFAM" id="SSF103473">
    <property type="entry name" value="MFS general substrate transporter"/>
    <property type="match status" value="1"/>
</dbReference>
<dbReference type="GO" id="GO:0016020">
    <property type="term" value="C:membrane"/>
    <property type="evidence" value="ECO:0007669"/>
    <property type="project" value="UniProtKB-SubCell"/>
</dbReference>
<dbReference type="eggNOG" id="COG2814">
    <property type="taxonomic scope" value="Bacteria"/>
</dbReference>
<dbReference type="InterPro" id="IPR004896">
    <property type="entry name" value="PucC-rel"/>
</dbReference>
<evidence type="ECO:0000256" key="6">
    <source>
        <dbReference type="SAM" id="Phobius"/>
    </source>
</evidence>
<dbReference type="InterPro" id="IPR036259">
    <property type="entry name" value="MFS_trans_sf"/>
</dbReference>
<feature type="transmembrane region" description="Helical" evidence="6">
    <location>
        <begin position="316"/>
        <end position="336"/>
    </location>
</feature>
<dbReference type="Pfam" id="PF03209">
    <property type="entry name" value="PUCC"/>
    <property type="match status" value="1"/>
</dbReference>
<proteinExistence type="inferred from homology"/>
<accession>F2NJ64</accession>
<evidence type="ECO:0000256" key="4">
    <source>
        <dbReference type="ARBA" id="ARBA00022989"/>
    </source>
</evidence>
<comment type="subcellular location">
    <subcellularLocation>
        <location evidence="1">Membrane</location>
        <topology evidence="1">Multi-pass membrane protein</topology>
    </subcellularLocation>
</comment>
<keyword evidence="3 6" id="KW-0812">Transmembrane</keyword>
<dbReference type="RefSeq" id="WP_013705135.1">
    <property type="nucleotide sequence ID" value="NC_015388.1"/>
</dbReference>
<protein>
    <submittedName>
        <fullName evidence="7">Major facilitator superfamily MFS_1</fullName>
    </submittedName>
</protein>
<keyword evidence="5 6" id="KW-0472">Membrane</keyword>
<evidence type="ECO:0000256" key="3">
    <source>
        <dbReference type="ARBA" id="ARBA00022692"/>
    </source>
</evidence>
<feature type="transmembrane region" description="Helical" evidence="6">
    <location>
        <begin position="286"/>
        <end position="304"/>
    </location>
</feature>
<dbReference type="InterPro" id="IPR026036">
    <property type="entry name" value="PucC"/>
</dbReference>
<keyword evidence="4 6" id="KW-1133">Transmembrane helix</keyword>
<evidence type="ECO:0000256" key="5">
    <source>
        <dbReference type="ARBA" id="ARBA00023136"/>
    </source>
</evidence>
<dbReference type="KEGG" id="dao:Desac_0125"/>
<feature type="transmembrane region" description="Helical" evidence="6">
    <location>
        <begin position="96"/>
        <end position="123"/>
    </location>
</feature>
<keyword evidence="8" id="KW-1185">Reference proteome</keyword>
<feature type="transmembrane region" description="Helical" evidence="6">
    <location>
        <begin position="29"/>
        <end position="52"/>
    </location>
</feature>
<reference evidence="8" key="2">
    <citation type="submission" date="2011-03" db="EMBL/GenBank/DDBJ databases">
        <title>The complete genome of Desulfobacca acetoxidans DSM 11109.</title>
        <authorList>
            <consortium name="US DOE Joint Genome Institute (JGI-PGF)"/>
            <person name="Lucas S."/>
            <person name="Copeland A."/>
            <person name="Lapidus A."/>
            <person name="Bruce D."/>
            <person name="Goodwin L."/>
            <person name="Pitluck S."/>
            <person name="Peters L."/>
            <person name="Kyrpides N."/>
            <person name="Mavromatis K."/>
            <person name="Ivanova N."/>
            <person name="Ovchinnikova G."/>
            <person name="Teshima H."/>
            <person name="Detter J.C."/>
            <person name="Han C."/>
            <person name="Land M."/>
            <person name="Hauser L."/>
            <person name="Markowitz V."/>
            <person name="Cheng J.-F."/>
            <person name="Hugenholtz P."/>
            <person name="Woyke T."/>
            <person name="Wu D."/>
            <person name="Spring S."/>
            <person name="Schueler E."/>
            <person name="Brambilla E."/>
            <person name="Klenk H.-P."/>
            <person name="Eisen J.A."/>
        </authorList>
    </citation>
    <scope>NUCLEOTIDE SEQUENCE [LARGE SCALE GENOMIC DNA]</scope>
    <source>
        <strain evidence="8">ATCC 700848 / DSM 11109 / ASRB2</strain>
    </source>
</reference>
<dbReference type="STRING" id="880072.Desac_0125"/>
<gene>
    <name evidence="7" type="ordered locus">Desac_0125</name>
</gene>
<comment type="similarity">
    <text evidence="2">Belongs to the PucC family.</text>
</comment>
<evidence type="ECO:0000256" key="1">
    <source>
        <dbReference type="ARBA" id="ARBA00004141"/>
    </source>
</evidence>
<reference evidence="7 8" key="1">
    <citation type="journal article" date="2011" name="Stand. Genomic Sci.">
        <title>Complete genome sequence of the acetate-degrading sulfate reducer Desulfobacca acetoxidans type strain (ASRB2).</title>
        <authorList>
            <person name="Goker M."/>
            <person name="Teshima H."/>
            <person name="Lapidus A."/>
            <person name="Nolan M."/>
            <person name="Lucas S."/>
            <person name="Hammon N."/>
            <person name="Deshpande S."/>
            <person name="Cheng J.F."/>
            <person name="Tapia R."/>
            <person name="Han C."/>
            <person name="Goodwin L."/>
            <person name="Pitluck S."/>
            <person name="Huntemann M."/>
            <person name="Liolios K."/>
            <person name="Ivanova N."/>
            <person name="Pagani I."/>
            <person name="Mavromatis K."/>
            <person name="Ovchinikova G."/>
            <person name="Pati A."/>
            <person name="Chen A."/>
            <person name="Palaniappan K."/>
            <person name="Land M."/>
            <person name="Hauser L."/>
            <person name="Brambilla E.M."/>
            <person name="Rohde M."/>
            <person name="Spring S."/>
            <person name="Detter J.C."/>
            <person name="Woyke T."/>
            <person name="Bristow J."/>
            <person name="Eisen J.A."/>
            <person name="Markowitz V."/>
            <person name="Hugenholtz P."/>
            <person name="Kyrpides N.C."/>
            <person name="Klenk H.P."/>
        </authorList>
    </citation>
    <scope>NUCLEOTIDE SEQUENCE [LARGE SCALE GENOMIC DNA]</scope>
    <source>
        <strain evidence="8">ATCC 700848 / DSM 11109 / ASRB2</strain>
    </source>
</reference>
<feature type="transmembrane region" description="Helical" evidence="6">
    <location>
        <begin position="218"/>
        <end position="237"/>
    </location>
</feature>
<feature type="transmembrane region" description="Helical" evidence="6">
    <location>
        <begin position="383"/>
        <end position="403"/>
    </location>
</feature>
<dbReference type="Gene3D" id="1.20.1250.20">
    <property type="entry name" value="MFS general substrate transporter like domains"/>
    <property type="match status" value="1"/>
</dbReference>
<organism evidence="7 8">
    <name type="scientific">Desulfobacca acetoxidans (strain ATCC 700848 / DSM 11109 / ASRB2)</name>
    <dbReference type="NCBI Taxonomy" id="880072"/>
    <lineage>
        <taxon>Bacteria</taxon>
        <taxon>Pseudomonadati</taxon>
        <taxon>Thermodesulfobacteriota</taxon>
        <taxon>Desulfobaccia</taxon>
        <taxon>Desulfobaccales</taxon>
        <taxon>Desulfobaccaceae</taxon>
        <taxon>Desulfobacca</taxon>
    </lineage>
</organism>
<feature type="transmembrane region" description="Helical" evidence="6">
    <location>
        <begin position="135"/>
        <end position="156"/>
    </location>
</feature>
<evidence type="ECO:0000313" key="7">
    <source>
        <dbReference type="EMBL" id="AEB08022.1"/>
    </source>
</evidence>
<dbReference type="EMBL" id="CP002629">
    <property type="protein sequence ID" value="AEB08022.1"/>
    <property type="molecule type" value="Genomic_DNA"/>
</dbReference>
<sequence>MVRFAASLLVVLLTNVLNRVLIVEYQTPATLVTFIFAFQHLATPSGLIAGYFSDRYYRRGGRRGPFIIGGMVLSASIMPIFPSWGMFFASQPQHPLSFWLGAGLFALFGVGLTVSATAVNALLVDELPEAQRGAGMTLVWLLTLAGFIIGSAFFHYLLPGSQIYRLKAIFWLFTILALAIVLGSVRGVEVESATVSPPTERGATVGIVLQGLSRSSQAVLFFVFLAATVFFLAIQTFILTPFGGEVLLLPVGETAKFGIYTSWGAMLGMGSAYWMQKKWPRWRNKLFLVLSLGLGGTACILLAISSWWPDRPKVEAALWLLGLSKGFFNAGISFLTMSLAHPAFSGVFMGLWNLVSGLALAVGETTGGFCLDQAMRFTGDLGAAYGLVFLGEGLGMLGCLIILKLLNRQRYWRQLAPWLGAASTTKPVVSDNAGSGYN</sequence>
<dbReference type="Proteomes" id="UP000000483">
    <property type="component" value="Chromosome"/>
</dbReference>
<dbReference type="AlphaFoldDB" id="F2NJ64"/>
<feature type="transmembrane region" description="Helical" evidence="6">
    <location>
        <begin position="343"/>
        <end position="363"/>
    </location>
</feature>
<evidence type="ECO:0000313" key="8">
    <source>
        <dbReference type="Proteomes" id="UP000000483"/>
    </source>
</evidence>
<evidence type="ECO:0000256" key="2">
    <source>
        <dbReference type="ARBA" id="ARBA00008412"/>
    </source>
</evidence>
<feature type="transmembrane region" description="Helical" evidence="6">
    <location>
        <begin position="257"/>
        <end position="274"/>
    </location>
</feature>
<name>F2NJ64_DESAR</name>
<dbReference type="PANTHER" id="PTHR23538:SF1">
    <property type="entry name" value="44.5 KD BACTERIOCHLOROPHYLL SYNTHASE SUBUNIT"/>
    <property type="match status" value="1"/>
</dbReference>